<evidence type="ECO:0000256" key="1">
    <source>
        <dbReference type="SAM" id="Phobius"/>
    </source>
</evidence>
<feature type="transmembrane region" description="Helical" evidence="1">
    <location>
        <begin position="21"/>
        <end position="43"/>
    </location>
</feature>
<feature type="transmembrane region" description="Helical" evidence="1">
    <location>
        <begin position="49"/>
        <end position="71"/>
    </location>
</feature>
<keyword evidence="1" id="KW-0812">Transmembrane</keyword>
<dbReference type="Proteomes" id="UP000475545">
    <property type="component" value="Unassembled WGS sequence"/>
</dbReference>
<dbReference type="EMBL" id="WMBR01000012">
    <property type="protein sequence ID" value="MXP24388.1"/>
    <property type="molecule type" value="Genomic_DNA"/>
</dbReference>
<accession>A0A6L7GZE8</accession>
<organism evidence="2 3">
    <name type="scientific">Gordonia mangrovi</name>
    <dbReference type="NCBI Taxonomy" id="2665643"/>
    <lineage>
        <taxon>Bacteria</taxon>
        <taxon>Bacillati</taxon>
        <taxon>Actinomycetota</taxon>
        <taxon>Actinomycetes</taxon>
        <taxon>Mycobacteriales</taxon>
        <taxon>Gordoniaceae</taxon>
        <taxon>Gordonia</taxon>
    </lineage>
</organism>
<dbReference type="AlphaFoldDB" id="A0A6L7GZE8"/>
<feature type="transmembrane region" description="Helical" evidence="1">
    <location>
        <begin position="107"/>
        <end position="129"/>
    </location>
</feature>
<keyword evidence="1" id="KW-1133">Transmembrane helix</keyword>
<feature type="transmembrane region" description="Helical" evidence="1">
    <location>
        <begin position="83"/>
        <end position="101"/>
    </location>
</feature>
<reference evidence="2 3" key="1">
    <citation type="submission" date="2019-11" db="EMBL/GenBank/DDBJ databases">
        <title>Gordonia sp. nov., a novel actinobacterium isolated from mangrove soil in Hainan.</title>
        <authorList>
            <person name="Huang X."/>
            <person name="Xie Y."/>
            <person name="Chu X."/>
            <person name="Xiao K."/>
        </authorList>
    </citation>
    <scope>NUCLEOTIDE SEQUENCE [LARGE SCALE GENOMIC DNA]</scope>
    <source>
        <strain evidence="2 3">HNM0687</strain>
    </source>
</reference>
<keyword evidence="3" id="KW-1185">Reference proteome</keyword>
<proteinExistence type="predicted"/>
<gene>
    <name evidence="2" type="ORF">GIY30_24000</name>
</gene>
<comment type="caution">
    <text evidence="2">The sequence shown here is derived from an EMBL/GenBank/DDBJ whole genome shotgun (WGS) entry which is preliminary data.</text>
</comment>
<evidence type="ECO:0000313" key="3">
    <source>
        <dbReference type="Proteomes" id="UP000475545"/>
    </source>
</evidence>
<protein>
    <submittedName>
        <fullName evidence="2">Uncharacterized protein</fullName>
    </submittedName>
</protein>
<sequence length="133" mass="13514">MSDHSPYSGPLSGQAHLDRMLIVVLALVGAATTIVLSMMPVALGADSSPAVIGVIGSVNIFGYVAVALLAARGPVLWSLVCRLCLMVVAISAVGAVAPMAVSDTSVAGTSFLVALSSLMAFVILGYAVLDRQR</sequence>
<keyword evidence="1" id="KW-0472">Membrane</keyword>
<evidence type="ECO:0000313" key="2">
    <source>
        <dbReference type="EMBL" id="MXP24388.1"/>
    </source>
</evidence>
<dbReference type="RefSeq" id="WP_160904586.1">
    <property type="nucleotide sequence ID" value="NZ_CP102850.1"/>
</dbReference>
<name>A0A6L7GZE8_9ACTN</name>